<evidence type="ECO:0000256" key="1">
    <source>
        <dbReference type="SAM" id="Phobius"/>
    </source>
</evidence>
<keyword evidence="3" id="KW-1185">Reference proteome</keyword>
<evidence type="ECO:0008006" key="4">
    <source>
        <dbReference type="Google" id="ProtNLM"/>
    </source>
</evidence>
<keyword evidence="1" id="KW-1133">Transmembrane helix</keyword>
<evidence type="ECO:0000313" key="3">
    <source>
        <dbReference type="Proteomes" id="UP000468327"/>
    </source>
</evidence>
<name>A0A6N8IFA3_9ACTN</name>
<sequence length="76" mass="8479">MIVDFLRSVLGGLVSLLPHSPFEQFYSLTGLPVQILGWVNWFVPVGTLLGIMTAWLVAIAAYYVYKALLHWIGLSD</sequence>
<gene>
    <name evidence="2" type="ORF">GO738_04360</name>
</gene>
<dbReference type="Proteomes" id="UP000468327">
    <property type="component" value="Unassembled WGS sequence"/>
</dbReference>
<proteinExistence type="predicted"/>
<keyword evidence="1" id="KW-0472">Membrane</keyword>
<feature type="transmembrane region" description="Helical" evidence="1">
    <location>
        <begin position="41"/>
        <end position="65"/>
    </location>
</feature>
<organism evidence="2 3">
    <name type="scientific">Gordonibacter urolithinfaciens</name>
    <dbReference type="NCBI Taxonomy" id="1335613"/>
    <lineage>
        <taxon>Bacteria</taxon>
        <taxon>Bacillati</taxon>
        <taxon>Actinomycetota</taxon>
        <taxon>Coriobacteriia</taxon>
        <taxon>Eggerthellales</taxon>
        <taxon>Eggerthellaceae</taxon>
        <taxon>Gordonibacter</taxon>
    </lineage>
</organism>
<comment type="caution">
    <text evidence="2">The sequence shown here is derived from an EMBL/GenBank/DDBJ whole genome shotgun (WGS) entry which is preliminary data.</text>
</comment>
<reference evidence="2 3" key="1">
    <citation type="submission" date="2019-11" db="EMBL/GenBank/DDBJ databases">
        <title>Whole genome shotgun sequencing (WGS) data from Adlercreutzia equolifaciens ResAG-91, Eggerthella lenta MRI-F36, MRI-F37, MRI-F40, ResAG-49, ResAG-88, ResAG-121, ResAG-145, and Gordonibacter sp. ResAG-5, ResAG-26, ResAG-43, ResAG-50, ResAG-59.</title>
        <authorList>
            <person name="Stoll D.A."/>
            <person name="Danylec N."/>
            <person name="Franz C.M.A.P."/>
            <person name="Huch M."/>
        </authorList>
    </citation>
    <scope>NUCLEOTIDE SEQUENCE [LARGE SCALE GENOMIC DNA]</scope>
    <source>
        <strain evidence="2 3">ResAG-59</strain>
    </source>
</reference>
<keyword evidence="1" id="KW-0812">Transmembrane</keyword>
<evidence type="ECO:0000313" key="2">
    <source>
        <dbReference type="EMBL" id="MVN14594.1"/>
    </source>
</evidence>
<protein>
    <recommendedName>
        <fullName evidence="4">DUF2062 domain-containing protein</fullName>
    </recommendedName>
</protein>
<accession>A0A6N8IFA3</accession>
<dbReference type="AlphaFoldDB" id="A0A6N8IFA3"/>
<dbReference type="EMBL" id="WPOC01000005">
    <property type="protein sequence ID" value="MVN14594.1"/>
    <property type="molecule type" value="Genomic_DNA"/>
</dbReference>